<sequence>MPVVAYVESSCINFQQSCLVVRTMSWLFCDAPRPLNKVVEDANALILRCDSDDSQRNWQSRLQGAIYRASGPDPITTLSETSSDPEDSETERNDNTDASNILKMERLFITGALDELKICFNYNHQRDQSSVNVLLAKENRLFEFRAIGGQVELSIRENDMFIGTVLKSLEIEDLVCCNGVSQPCFLATSFVQSSDAYSSFDDTGNRTFDNNNSTPSEGEDKFYEAPENLVDSDYLSSQNSLSFEYSSFKHPSFSRIAGSLPGDAVQARTEDTELMDTMDSFVKAQIVIYDQNSPLYKNIDMQVANFLPTILAIMEFVSGINVEDENCETFNDNPPSAIVKHDSSGDDVVDDQDSTLFLNTFQ</sequence>
<accession>A0AAV1RI87</accession>
<dbReference type="EMBL" id="CAWUPB010000994">
    <property type="protein sequence ID" value="CAK7336101.1"/>
    <property type="molecule type" value="Genomic_DNA"/>
</dbReference>
<evidence type="ECO:0000313" key="3">
    <source>
        <dbReference type="Proteomes" id="UP001314170"/>
    </source>
</evidence>
<dbReference type="Proteomes" id="UP001314170">
    <property type="component" value="Unassembled WGS sequence"/>
</dbReference>
<proteinExistence type="predicted"/>
<gene>
    <name evidence="2" type="ORF">DCAF_LOCUS11106</name>
</gene>
<dbReference type="PANTHER" id="PTHR45523">
    <property type="entry name" value="TETRATRICOPEPTIDE REPEAT (TPR)-CONTAINING PROTEIN-RELATED"/>
    <property type="match status" value="1"/>
</dbReference>
<keyword evidence="3" id="KW-1185">Reference proteome</keyword>
<dbReference type="PANTHER" id="PTHR45523:SF3">
    <property type="entry name" value="VACUOLAR PROTEIN SORTING-ASSOCIATED PROTEIN 13A"/>
    <property type="match status" value="1"/>
</dbReference>
<name>A0AAV1RI87_9ROSI</name>
<dbReference type="AlphaFoldDB" id="A0AAV1RI87"/>
<reference evidence="2 3" key="1">
    <citation type="submission" date="2024-01" db="EMBL/GenBank/DDBJ databases">
        <authorList>
            <person name="Waweru B."/>
        </authorList>
    </citation>
    <scope>NUCLEOTIDE SEQUENCE [LARGE SCALE GENOMIC DNA]</scope>
</reference>
<feature type="region of interest" description="Disordered" evidence="1">
    <location>
        <begin position="69"/>
        <end position="96"/>
    </location>
</feature>
<organism evidence="2 3">
    <name type="scientific">Dovyalis caffra</name>
    <dbReference type="NCBI Taxonomy" id="77055"/>
    <lineage>
        <taxon>Eukaryota</taxon>
        <taxon>Viridiplantae</taxon>
        <taxon>Streptophyta</taxon>
        <taxon>Embryophyta</taxon>
        <taxon>Tracheophyta</taxon>
        <taxon>Spermatophyta</taxon>
        <taxon>Magnoliopsida</taxon>
        <taxon>eudicotyledons</taxon>
        <taxon>Gunneridae</taxon>
        <taxon>Pentapetalae</taxon>
        <taxon>rosids</taxon>
        <taxon>fabids</taxon>
        <taxon>Malpighiales</taxon>
        <taxon>Salicaceae</taxon>
        <taxon>Flacourtieae</taxon>
        <taxon>Dovyalis</taxon>
    </lineage>
</organism>
<protein>
    <recommendedName>
        <fullName evidence="4">PH domain-containing protein</fullName>
    </recommendedName>
</protein>
<comment type="caution">
    <text evidence="2">The sequence shown here is derived from an EMBL/GenBank/DDBJ whole genome shotgun (WGS) entry which is preliminary data.</text>
</comment>
<evidence type="ECO:0000256" key="1">
    <source>
        <dbReference type="SAM" id="MobiDB-lite"/>
    </source>
</evidence>
<evidence type="ECO:0008006" key="4">
    <source>
        <dbReference type="Google" id="ProtNLM"/>
    </source>
</evidence>
<evidence type="ECO:0000313" key="2">
    <source>
        <dbReference type="EMBL" id="CAK7336101.1"/>
    </source>
</evidence>